<dbReference type="InterPro" id="IPR019665">
    <property type="entry name" value="OxRdtase/DH_put_Rossmann_dom"/>
</dbReference>
<dbReference type="Pfam" id="PF10728">
    <property type="entry name" value="DUF2520"/>
    <property type="match status" value="1"/>
</dbReference>
<sequence length="327" mass="31564">MSAPVRPPASRAGDPRTAPPPGPALRVALVGPGRAGSAVAAALAAAGHHIIAVAGRTPGTAARLAHDLTAGTAADPAPPAARVVADPRAAAEGADLVVVAVPDAAVADVVAALAPAVGPGRVVAHLSGAYGLGVLAPALDRGAGALALHPAMTFVGDPGDAARLAAGVTFGATASPGAGAVARRLVADLGGRLEWIAEADRVRYHAALAHGANHLVTLVADAAELAGRAGVADPAALLAPLLRAALDNVLARGAAALTGPVARGDAATVRAHLADLDRTAPGIAAPYRALARRAADRAAHPPATTAALHAALADPPATPTDPAGGAR</sequence>
<evidence type="ECO:0000313" key="5">
    <source>
        <dbReference type="Proteomes" id="UP000649739"/>
    </source>
</evidence>
<reference evidence="4" key="2">
    <citation type="submission" date="2020-09" db="EMBL/GenBank/DDBJ databases">
        <authorList>
            <person name="Sun Q."/>
            <person name="Ohkuma M."/>
        </authorList>
    </citation>
    <scope>NUCLEOTIDE SEQUENCE</scope>
    <source>
        <strain evidence="4">JCM 3090</strain>
    </source>
</reference>
<dbReference type="InterPro" id="IPR036291">
    <property type="entry name" value="NAD(P)-bd_dom_sf"/>
</dbReference>
<evidence type="ECO:0000256" key="1">
    <source>
        <dbReference type="SAM" id="MobiDB-lite"/>
    </source>
</evidence>
<dbReference type="Proteomes" id="UP000649739">
    <property type="component" value="Unassembled WGS sequence"/>
</dbReference>
<evidence type="ECO:0008006" key="6">
    <source>
        <dbReference type="Google" id="ProtNLM"/>
    </source>
</evidence>
<dbReference type="PANTHER" id="PTHR40459:SF1">
    <property type="entry name" value="CONSERVED HYPOTHETICAL ALANINE AND LEUCINE RICH PROTEIN"/>
    <property type="match status" value="1"/>
</dbReference>
<dbReference type="InterPro" id="IPR008927">
    <property type="entry name" value="6-PGluconate_DH-like_C_sf"/>
</dbReference>
<proteinExistence type="predicted"/>
<dbReference type="InterPro" id="IPR018931">
    <property type="entry name" value="DUF2520"/>
</dbReference>
<evidence type="ECO:0000259" key="2">
    <source>
        <dbReference type="Pfam" id="PF10727"/>
    </source>
</evidence>
<evidence type="ECO:0000259" key="3">
    <source>
        <dbReference type="Pfam" id="PF10728"/>
    </source>
</evidence>
<feature type="region of interest" description="Disordered" evidence="1">
    <location>
        <begin position="1"/>
        <end position="22"/>
    </location>
</feature>
<dbReference type="InterPro" id="IPR006168">
    <property type="entry name" value="G3P_DH_NAD-dep"/>
</dbReference>
<dbReference type="PANTHER" id="PTHR40459">
    <property type="entry name" value="CONSERVED HYPOTHETICAL ALANINE AND LEUCINE RICH PROTEIN"/>
    <property type="match status" value="1"/>
</dbReference>
<protein>
    <recommendedName>
        <fullName evidence="6">DUF2520 domain-containing protein</fullName>
    </recommendedName>
</protein>
<evidence type="ECO:0000313" key="4">
    <source>
        <dbReference type="EMBL" id="GGJ97463.1"/>
    </source>
</evidence>
<dbReference type="EMBL" id="BMQB01000006">
    <property type="protein sequence ID" value="GGJ97463.1"/>
    <property type="molecule type" value="Genomic_DNA"/>
</dbReference>
<accession>A0A8J3FBT5</accession>
<name>A0A8J3FBT5_9ACTN</name>
<dbReference type="Pfam" id="PF10727">
    <property type="entry name" value="Rossmann-like"/>
    <property type="match status" value="1"/>
</dbReference>
<gene>
    <name evidence="4" type="ORF">GCM10010123_29360</name>
</gene>
<reference evidence="4" key="1">
    <citation type="journal article" date="2014" name="Int. J. Syst. Evol. Microbiol.">
        <title>Complete genome sequence of Corynebacterium casei LMG S-19264T (=DSM 44701T), isolated from a smear-ripened cheese.</title>
        <authorList>
            <consortium name="US DOE Joint Genome Institute (JGI-PGF)"/>
            <person name="Walter F."/>
            <person name="Albersmeier A."/>
            <person name="Kalinowski J."/>
            <person name="Ruckert C."/>
        </authorList>
    </citation>
    <scope>NUCLEOTIDE SEQUENCE</scope>
    <source>
        <strain evidence="4">JCM 3090</strain>
    </source>
</reference>
<organism evidence="4 5">
    <name type="scientific">Pilimelia anulata</name>
    <dbReference type="NCBI Taxonomy" id="53371"/>
    <lineage>
        <taxon>Bacteria</taxon>
        <taxon>Bacillati</taxon>
        <taxon>Actinomycetota</taxon>
        <taxon>Actinomycetes</taxon>
        <taxon>Micromonosporales</taxon>
        <taxon>Micromonosporaceae</taxon>
        <taxon>Pilimelia</taxon>
    </lineage>
</organism>
<dbReference type="AlphaFoldDB" id="A0A8J3FBT5"/>
<keyword evidence="5" id="KW-1185">Reference proteome</keyword>
<feature type="domain" description="DUF2520" evidence="3">
    <location>
        <begin position="169"/>
        <end position="293"/>
    </location>
</feature>
<dbReference type="InterPro" id="IPR037108">
    <property type="entry name" value="TM1727-like_C_sf"/>
</dbReference>
<dbReference type="SUPFAM" id="SSF48179">
    <property type="entry name" value="6-phosphogluconate dehydrogenase C-terminal domain-like"/>
    <property type="match status" value="1"/>
</dbReference>
<dbReference type="PRINTS" id="PR00077">
    <property type="entry name" value="GPDHDRGNASE"/>
</dbReference>
<dbReference type="Gene3D" id="3.40.50.720">
    <property type="entry name" value="NAD(P)-binding Rossmann-like Domain"/>
    <property type="match status" value="1"/>
</dbReference>
<comment type="caution">
    <text evidence="4">The sequence shown here is derived from an EMBL/GenBank/DDBJ whole genome shotgun (WGS) entry which is preliminary data.</text>
</comment>
<dbReference type="SUPFAM" id="SSF51735">
    <property type="entry name" value="NAD(P)-binding Rossmann-fold domains"/>
    <property type="match status" value="1"/>
</dbReference>
<dbReference type="GO" id="GO:0006072">
    <property type="term" value="P:glycerol-3-phosphate metabolic process"/>
    <property type="evidence" value="ECO:0007669"/>
    <property type="project" value="InterPro"/>
</dbReference>
<dbReference type="RefSeq" id="WP_189170715.1">
    <property type="nucleotide sequence ID" value="NZ_BMQB01000006.1"/>
</dbReference>
<feature type="domain" description="Putative oxidoreductase/dehydrogenase Rossmann-like" evidence="2">
    <location>
        <begin position="23"/>
        <end position="150"/>
    </location>
</feature>
<dbReference type="Gene3D" id="1.10.1040.20">
    <property type="entry name" value="ProC-like, C-terminal domain"/>
    <property type="match status" value="1"/>
</dbReference>